<feature type="region of interest" description="Disordered" evidence="2">
    <location>
        <begin position="547"/>
        <end position="598"/>
    </location>
</feature>
<feature type="domain" description="FHF complex subunit HOOK-interacting protein C-terminal" evidence="3">
    <location>
        <begin position="818"/>
        <end position="909"/>
    </location>
</feature>
<evidence type="ECO:0000313" key="5">
    <source>
        <dbReference type="Proteomes" id="UP000265180"/>
    </source>
</evidence>
<dbReference type="Pfam" id="PF10257">
    <property type="entry name" value="RAI16-like"/>
    <property type="match status" value="1"/>
</dbReference>
<dbReference type="InterPro" id="IPR045669">
    <property type="entry name" value="FHIP_C"/>
</dbReference>
<proteinExistence type="inferred from homology"/>
<organism evidence="4 5">
    <name type="scientific">Oryzias latipes</name>
    <name type="common">Japanese rice fish</name>
    <name type="synonym">Japanese killifish</name>
    <dbReference type="NCBI Taxonomy" id="8090"/>
    <lineage>
        <taxon>Eukaryota</taxon>
        <taxon>Metazoa</taxon>
        <taxon>Chordata</taxon>
        <taxon>Craniata</taxon>
        <taxon>Vertebrata</taxon>
        <taxon>Euteleostomi</taxon>
        <taxon>Actinopterygii</taxon>
        <taxon>Neopterygii</taxon>
        <taxon>Teleostei</taxon>
        <taxon>Neoteleostei</taxon>
        <taxon>Acanthomorphata</taxon>
        <taxon>Ovalentaria</taxon>
        <taxon>Atherinomorphae</taxon>
        <taxon>Beloniformes</taxon>
        <taxon>Adrianichthyidae</taxon>
        <taxon>Oryziinae</taxon>
        <taxon>Oryzias</taxon>
    </lineage>
</organism>
<dbReference type="Pfam" id="PF19314">
    <property type="entry name" value="DUF5917"/>
    <property type="match status" value="1"/>
</dbReference>
<reference evidence="4" key="4">
    <citation type="submission" date="2025-09" db="UniProtKB">
        <authorList>
            <consortium name="Ensembl"/>
        </authorList>
    </citation>
    <scope>IDENTIFICATION</scope>
    <source>
        <strain evidence="4">HNI</strain>
    </source>
</reference>
<dbReference type="PANTHER" id="PTHR21705:SF6">
    <property type="entry name" value="FHF COMPLEX SUBUNIT HOOK-INTERACTING PROTEIN 1A"/>
    <property type="match status" value="1"/>
</dbReference>
<evidence type="ECO:0000313" key="4">
    <source>
        <dbReference type="Ensembl" id="ENSORLP00020015402.1"/>
    </source>
</evidence>
<reference key="1">
    <citation type="journal article" date="2007" name="Nature">
        <title>The medaka draft genome and insights into vertebrate genome evolution.</title>
        <authorList>
            <person name="Kasahara M."/>
            <person name="Naruse K."/>
            <person name="Sasaki S."/>
            <person name="Nakatani Y."/>
            <person name="Qu W."/>
            <person name="Ahsan B."/>
            <person name="Yamada T."/>
            <person name="Nagayasu Y."/>
            <person name="Doi K."/>
            <person name="Kasai Y."/>
            <person name="Jindo T."/>
            <person name="Kobayashi D."/>
            <person name="Shimada A."/>
            <person name="Toyoda A."/>
            <person name="Kuroki Y."/>
            <person name="Fujiyama A."/>
            <person name="Sasaki T."/>
            <person name="Shimizu A."/>
            <person name="Asakawa S."/>
            <person name="Shimizu N."/>
            <person name="Hashimoto S."/>
            <person name="Yang J."/>
            <person name="Lee Y."/>
            <person name="Matsushima K."/>
            <person name="Sugano S."/>
            <person name="Sakaizumi M."/>
            <person name="Narita T."/>
            <person name="Ohishi K."/>
            <person name="Haga S."/>
            <person name="Ohta F."/>
            <person name="Nomoto H."/>
            <person name="Nogata K."/>
            <person name="Morishita T."/>
            <person name="Endo T."/>
            <person name="Shin-I T."/>
            <person name="Takeda H."/>
            <person name="Morishita S."/>
            <person name="Kohara Y."/>
        </authorList>
    </citation>
    <scope>NUCLEOTIDE SEQUENCE [LARGE SCALE GENOMIC DNA]</scope>
    <source>
        <strain>Hd-rR</strain>
    </source>
</reference>
<comment type="similarity">
    <text evidence="1">Belongs to the FHIP family.</text>
</comment>
<dbReference type="InterPro" id="IPR019384">
    <property type="entry name" value="FHIP"/>
</dbReference>
<reference evidence="4 5" key="2">
    <citation type="submission" date="2017-04" db="EMBL/GenBank/DDBJ databases">
        <title>CpG methylation of centromeres and impact of large insertions on vertebrate speciation.</title>
        <authorList>
            <person name="Ichikawa K."/>
            <person name="Yoshimura J."/>
            <person name="Morishita S."/>
        </authorList>
    </citation>
    <scope>NUCLEOTIDE SEQUENCE</scope>
    <source>
        <strain evidence="4 5">HNI</strain>
    </source>
</reference>
<feature type="region of interest" description="Disordered" evidence="2">
    <location>
        <begin position="753"/>
        <end position="781"/>
    </location>
</feature>
<name>A0A3P9L482_ORYLA</name>
<sequence>MASVVANGNQERQSLVLRGVDPETCMIVFKNHWAQVVKILEKHDPLRSSSTLPSLSVINLSHGSGGSSRFGAIPGDEASAVQNYVEHMLFLLMEECGEAGAMGPILEFVVMENVMERLFVWSLRREFTDDMKLEQLKMYEMLVGQARQPLLHHKPILRPLMMLLSSCSTTTAPAVEAELVLLLNQLCCVLAKDPSILELFFHTSEDQGATNFLIFSLLIPFIHRKGTVGQQARDALLLIMSLSAENERVAKHIAENTYFCPVLATGLSGLYSSLPTKLEVPSEEWHCLHKEDWLQMPSLVQFLNSLEFCNAVIQVAHPSIRDQLLDYIYNGFLVPVLAPALHKLTLEEVMTTTAYLDLFLRSVSEPALLQTFLSFILLHQHEAVHILDTLVSRVNTPFQLGLVSLSFFRTLIGLYCEDVMLQLILRYLIPCNHMMLSQRRVVRERDFYSASAAKILALTPSCCSPDHSPPPLRQLDSILFSKGSDTPSSSSSTEKSQIFAEVDDGSGISCTIGSEIYLDVSYLHYLYDARLSISSCMRACRVWSAPYDGEEPPPDKYQPGVLEEPGRQAQASLKGVPKLRLPHPRPSPPPSLEASSTNPVELEWDDSYDVCSVQTAEAPAESKPPPPLPAEPPKHIQEMRRTAIMLVKGSYIEENDFQDDVMVYDLVAKKDSTDLECTKHLPNGSSSEETQQGSANVLPRKALMTSGVSDKGKKGLETKFKGPTDCNANLQNAAAVEAREDFLDQYEELIRTLDTESGGKPATADGDRPVEEGTDEEEMDFTSFSAETPEQDKPQPPFGMVNKFRSGSTNKNPAVPFTGPFISVLLSRLENMLSNPLHVNLLLTGILAQLAAYPQPLLRSFLLNTNLVFQPTVRSLYQVLATVKNQIEEEAARRKDFTELITAAQHWLLAREASSITAADKSSSSGSNHHAGGRILKNSPPAKPKSISEEQTEVFATVLFTEFLKELAAIAQEHSILSCIPMEE</sequence>
<accession>A0A3P9L482</accession>
<evidence type="ECO:0000256" key="1">
    <source>
        <dbReference type="ARBA" id="ARBA00024336"/>
    </source>
</evidence>
<dbReference type="Ensembl" id="ENSORLT00020023416.1">
    <property type="protein sequence ID" value="ENSORLP00020015402.1"/>
    <property type="gene ID" value="ENSORLG00020016419.1"/>
</dbReference>
<evidence type="ECO:0000259" key="3">
    <source>
        <dbReference type="Pfam" id="PF19314"/>
    </source>
</evidence>
<dbReference type="AlphaFoldDB" id="A0A3P9L482"/>
<dbReference type="PANTHER" id="PTHR21705">
    <property type="entry name" value="RAI16 PROTEIN-RELATED"/>
    <property type="match status" value="1"/>
</dbReference>
<dbReference type="InterPro" id="IPR045668">
    <property type="entry name" value="FHIP_KELAA_motif"/>
</dbReference>
<protein>
    <submittedName>
        <fullName evidence="4">Family with sequence similarity 160 member A1a</fullName>
    </submittedName>
</protein>
<evidence type="ECO:0000256" key="2">
    <source>
        <dbReference type="SAM" id="MobiDB-lite"/>
    </source>
</evidence>
<feature type="region of interest" description="Disordered" evidence="2">
    <location>
        <begin position="919"/>
        <end position="947"/>
    </location>
</feature>
<dbReference type="Proteomes" id="UP000265180">
    <property type="component" value="Chromosome 1"/>
</dbReference>
<reference evidence="4" key="3">
    <citation type="submission" date="2025-08" db="UniProtKB">
        <authorList>
            <consortium name="Ensembl"/>
        </authorList>
    </citation>
    <scope>IDENTIFICATION</scope>
    <source>
        <strain evidence="4">HNI</strain>
    </source>
</reference>
<dbReference type="Pfam" id="PF19311">
    <property type="entry name" value="KELAA"/>
    <property type="match status" value="1"/>
</dbReference>